<dbReference type="GO" id="GO:0016051">
    <property type="term" value="P:carbohydrate biosynthetic process"/>
    <property type="evidence" value="ECO:0007669"/>
    <property type="project" value="InterPro"/>
</dbReference>
<dbReference type="InterPro" id="IPR036732">
    <property type="entry name" value="AFP_Neu5c_C_sf"/>
</dbReference>
<feature type="domain" description="AFP-like" evidence="1">
    <location>
        <begin position="299"/>
        <end position="350"/>
    </location>
</feature>
<dbReference type="Pfam" id="PF03102">
    <property type="entry name" value="NeuB"/>
    <property type="match status" value="1"/>
</dbReference>
<protein>
    <submittedName>
        <fullName evidence="3">Sialic acid synthase</fullName>
    </submittedName>
</protein>
<dbReference type="InterPro" id="IPR013785">
    <property type="entry name" value="Aldolase_TIM"/>
</dbReference>
<dbReference type="Proteomes" id="UP000079169">
    <property type="component" value="Unplaced"/>
</dbReference>
<dbReference type="AlphaFoldDB" id="A0A3Q0JFL5"/>
<dbReference type="PaxDb" id="121845-A0A3Q0JFL5"/>
<dbReference type="InterPro" id="IPR057736">
    <property type="entry name" value="SAF_PseI/NeuA/NeuB"/>
</dbReference>
<dbReference type="PANTHER" id="PTHR42966:SF1">
    <property type="entry name" value="SIALIC ACID SYNTHASE"/>
    <property type="match status" value="1"/>
</dbReference>
<sequence>MEENELVPRTMRLDNGVRLGDGQPCFIIAEIGQNHQGDVEIAKQMIIKAKECGADCVKFQKSCLSTKFTQSALDRPYLSPHAWANTYGQHKQHLEFSQEEYVMLQQCADQVDIMFTASAMDQVSFDFLLSANVPFIKIGSGDSNNIPLIKYAASKQKPLIISTGMLPSIEHVDNIYTTQYHSNLSILHCVSAYPTPYHDINLNVIHTLRSRYPDIPIGYSGHENGVHVCYAAVAMGAQIIEKHFTLDKSWKGSDHASSLTPPELKALVTGIRDIEQSLGSPTKRMQVSEAPCYAKLGKCIVSSCDIQAGTVLQEFHVCIKVAEPKGICGTRYASVMGRKVNRDIRRDESIQDIDLDPVES</sequence>
<reference evidence="3" key="1">
    <citation type="submission" date="2025-08" db="UniProtKB">
        <authorList>
            <consortium name="RefSeq"/>
        </authorList>
    </citation>
    <scope>IDENTIFICATION</scope>
</reference>
<dbReference type="KEGG" id="dci:103520284"/>
<dbReference type="STRING" id="121845.A0A3Q0JFL5"/>
<keyword evidence="2" id="KW-1185">Reference proteome</keyword>
<dbReference type="SUPFAM" id="SSF51569">
    <property type="entry name" value="Aldolase"/>
    <property type="match status" value="1"/>
</dbReference>
<dbReference type="InterPro" id="IPR013132">
    <property type="entry name" value="PseI/NeuA/B-like_N"/>
</dbReference>
<dbReference type="CDD" id="cd11615">
    <property type="entry name" value="SAF_NeuB_like"/>
    <property type="match status" value="1"/>
</dbReference>
<dbReference type="PROSITE" id="PS50844">
    <property type="entry name" value="AFP_LIKE"/>
    <property type="match status" value="1"/>
</dbReference>
<dbReference type="GO" id="GO:0047444">
    <property type="term" value="F:N-acylneuraminate-9-phosphate synthase activity"/>
    <property type="evidence" value="ECO:0007669"/>
    <property type="project" value="TreeGrafter"/>
</dbReference>
<proteinExistence type="predicted"/>
<gene>
    <name evidence="3" type="primary">LOC103520284</name>
</gene>
<evidence type="ECO:0000313" key="3">
    <source>
        <dbReference type="RefSeq" id="XP_026687272.1"/>
    </source>
</evidence>
<accession>A0A3Q0JFL5</accession>
<dbReference type="InterPro" id="IPR006190">
    <property type="entry name" value="SAF_AFP_Neu5Ac"/>
</dbReference>
<organism evidence="2 3">
    <name type="scientific">Diaphorina citri</name>
    <name type="common">Asian citrus psyllid</name>
    <dbReference type="NCBI Taxonomy" id="121845"/>
    <lineage>
        <taxon>Eukaryota</taxon>
        <taxon>Metazoa</taxon>
        <taxon>Ecdysozoa</taxon>
        <taxon>Arthropoda</taxon>
        <taxon>Hexapoda</taxon>
        <taxon>Insecta</taxon>
        <taxon>Pterygota</taxon>
        <taxon>Neoptera</taxon>
        <taxon>Paraneoptera</taxon>
        <taxon>Hemiptera</taxon>
        <taxon>Sternorrhyncha</taxon>
        <taxon>Psylloidea</taxon>
        <taxon>Psyllidae</taxon>
        <taxon>Diaphorininae</taxon>
        <taxon>Diaphorina</taxon>
    </lineage>
</organism>
<evidence type="ECO:0000313" key="2">
    <source>
        <dbReference type="Proteomes" id="UP000079169"/>
    </source>
</evidence>
<evidence type="ECO:0000259" key="1">
    <source>
        <dbReference type="PROSITE" id="PS50844"/>
    </source>
</evidence>
<dbReference type="Gene3D" id="3.20.20.70">
    <property type="entry name" value="Aldolase class I"/>
    <property type="match status" value="1"/>
</dbReference>
<dbReference type="CTD" id="54187"/>
<dbReference type="SUPFAM" id="SSF51269">
    <property type="entry name" value="AFP III-like domain"/>
    <property type="match status" value="1"/>
</dbReference>
<dbReference type="GeneID" id="103520284"/>
<dbReference type="PANTHER" id="PTHR42966">
    <property type="entry name" value="N-ACETYLNEURAMINATE SYNTHASE"/>
    <property type="match status" value="1"/>
</dbReference>
<dbReference type="InterPro" id="IPR051690">
    <property type="entry name" value="PseI-like"/>
</dbReference>
<dbReference type="RefSeq" id="XP_026687272.1">
    <property type="nucleotide sequence ID" value="XM_026831471.1"/>
</dbReference>
<name>A0A3Q0JFL5_DIACI</name>
<dbReference type="Gene3D" id="3.90.1210.10">
    <property type="entry name" value="Antifreeze-like/N-acetylneuraminic acid synthase C-terminal domain"/>
    <property type="match status" value="1"/>
</dbReference>